<comment type="caution">
    <text evidence="1">The sequence shown here is derived from an EMBL/GenBank/DDBJ whole genome shotgun (WGS) entry which is preliminary data.</text>
</comment>
<evidence type="ECO:0000313" key="1">
    <source>
        <dbReference type="EMBL" id="KPV49892.1"/>
    </source>
</evidence>
<dbReference type="PATRIC" id="fig|186479.3.peg.2661"/>
<name>A0A0P9D3Q7_9CHLR</name>
<keyword evidence="1" id="KW-0808">Transferase</keyword>
<dbReference type="Pfam" id="PF13671">
    <property type="entry name" value="AAA_33"/>
    <property type="match status" value="1"/>
</dbReference>
<dbReference type="EMBL" id="LJCR01001688">
    <property type="protein sequence ID" value="KPV49892.1"/>
    <property type="molecule type" value="Genomic_DNA"/>
</dbReference>
<evidence type="ECO:0000313" key="2">
    <source>
        <dbReference type="Proteomes" id="UP000050509"/>
    </source>
</evidence>
<dbReference type="InterPro" id="IPR027417">
    <property type="entry name" value="P-loop_NTPase"/>
</dbReference>
<keyword evidence="2" id="KW-1185">Reference proteome</keyword>
<gene>
    <name evidence="1" type="ORF">SE17_30065</name>
</gene>
<reference evidence="1 2" key="1">
    <citation type="submission" date="2015-09" db="EMBL/GenBank/DDBJ databases">
        <title>Draft genome sequence of Kouleothrix aurantiaca JCM 19913.</title>
        <authorList>
            <person name="Hemp J."/>
        </authorList>
    </citation>
    <scope>NUCLEOTIDE SEQUENCE [LARGE SCALE GENOMIC DNA]</scope>
    <source>
        <strain evidence="1 2">COM-B</strain>
    </source>
</reference>
<dbReference type="Proteomes" id="UP000050509">
    <property type="component" value="Unassembled WGS sequence"/>
</dbReference>
<dbReference type="GO" id="GO:0016740">
    <property type="term" value="F:transferase activity"/>
    <property type="evidence" value="ECO:0007669"/>
    <property type="project" value="UniProtKB-KW"/>
</dbReference>
<proteinExistence type="predicted"/>
<protein>
    <submittedName>
        <fullName evidence="1">Phosphotransferase</fullName>
    </submittedName>
</protein>
<accession>A0A0P9D3Q7</accession>
<dbReference type="Gene3D" id="3.40.50.300">
    <property type="entry name" value="P-loop containing nucleotide triphosphate hydrolases"/>
    <property type="match status" value="1"/>
</dbReference>
<organism evidence="1 2">
    <name type="scientific">Kouleothrix aurantiaca</name>
    <dbReference type="NCBI Taxonomy" id="186479"/>
    <lineage>
        <taxon>Bacteria</taxon>
        <taxon>Bacillati</taxon>
        <taxon>Chloroflexota</taxon>
        <taxon>Chloroflexia</taxon>
        <taxon>Chloroflexales</taxon>
        <taxon>Roseiflexineae</taxon>
        <taxon>Roseiflexaceae</taxon>
        <taxon>Kouleothrix</taxon>
    </lineage>
</organism>
<sequence>MIQTPPNPSHAAIVLVTGTMASGKSSVAQALAERLPKSVHLRGDLFRRMIINGRADMSFDLSEEAERQLELRYTLAVEVAKRYIQAGFVVVYQDIVIGKALQEIVWAFRAYQLSVVVLCPRPEIIAERDQARRKTGYPNRASIDAFDHILRSETPHIGYWFDNSDVSIAETVDAILSHLKLAPLNGKDRE</sequence>
<dbReference type="SUPFAM" id="SSF52540">
    <property type="entry name" value="P-loop containing nucleoside triphosphate hydrolases"/>
    <property type="match status" value="1"/>
</dbReference>
<dbReference type="AlphaFoldDB" id="A0A0P9D3Q7"/>